<feature type="compositionally biased region" description="Basic and acidic residues" evidence="1">
    <location>
        <begin position="43"/>
        <end position="61"/>
    </location>
</feature>
<accession>A0A3M7R6U7</accession>
<feature type="compositionally biased region" description="Basic and acidic residues" evidence="1">
    <location>
        <begin position="96"/>
        <end position="115"/>
    </location>
</feature>
<proteinExistence type="predicted"/>
<protein>
    <submittedName>
        <fullName evidence="2">Uncharacterized protein</fullName>
    </submittedName>
</protein>
<sequence>MDNPKLDSKQTKPPKKKEYDNGTDKTNSTRSNSTMGSRKKAKRQEWEKYFCYINDKEREQMMKLPDLPQKKKSKSRRKTIRRSKSAAVTKSTSVKSPDKVNDEKENDAKRSRENVEVDKNNVAAPFSATRTNIRKINRNKIEQSADSELVDALDSLHVKPTHKYLMRSMKANLDQYLRIREYTNRSFINTQDYVDYGYRARINSNI</sequence>
<keyword evidence="3" id="KW-1185">Reference proteome</keyword>
<feature type="compositionally biased region" description="Basic residues" evidence="1">
    <location>
        <begin position="70"/>
        <end position="84"/>
    </location>
</feature>
<gene>
    <name evidence="2" type="ORF">BpHYR1_018075</name>
</gene>
<feature type="compositionally biased region" description="Polar residues" evidence="1">
    <location>
        <begin position="24"/>
        <end position="36"/>
    </location>
</feature>
<evidence type="ECO:0000313" key="2">
    <source>
        <dbReference type="EMBL" id="RNA19266.1"/>
    </source>
</evidence>
<evidence type="ECO:0000256" key="1">
    <source>
        <dbReference type="SAM" id="MobiDB-lite"/>
    </source>
</evidence>
<dbReference type="EMBL" id="REGN01004080">
    <property type="protein sequence ID" value="RNA19266.1"/>
    <property type="molecule type" value="Genomic_DNA"/>
</dbReference>
<feature type="region of interest" description="Disordered" evidence="1">
    <location>
        <begin position="1"/>
        <end position="115"/>
    </location>
</feature>
<reference evidence="2 3" key="1">
    <citation type="journal article" date="2018" name="Sci. Rep.">
        <title>Genomic signatures of local adaptation to the degree of environmental predictability in rotifers.</title>
        <authorList>
            <person name="Franch-Gras L."/>
            <person name="Hahn C."/>
            <person name="Garcia-Roger E.M."/>
            <person name="Carmona M.J."/>
            <person name="Serra M."/>
            <person name="Gomez A."/>
        </authorList>
    </citation>
    <scope>NUCLEOTIDE SEQUENCE [LARGE SCALE GENOMIC DNA]</scope>
    <source>
        <strain evidence="2">HYR1</strain>
    </source>
</reference>
<dbReference type="Proteomes" id="UP000276133">
    <property type="component" value="Unassembled WGS sequence"/>
</dbReference>
<dbReference type="AlphaFoldDB" id="A0A3M7R6U7"/>
<dbReference type="OrthoDB" id="10620417at2759"/>
<evidence type="ECO:0000313" key="3">
    <source>
        <dbReference type="Proteomes" id="UP000276133"/>
    </source>
</evidence>
<organism evidence="2 3">
    <name type="scientific">Brachionus plicatilis</name>
    <name type="common">Marine rotifer</name>
    <name type="synonym">Brachionus muelleri</name>
    <dbReference type="NCBI Taxonomy" id="10195"/>
    <lineage>
        <taxon>Eukaryota</taxon>
        <taxon>Metazoa</taxon>
        <taxon>Spiralia</taxon>
        <taxon>Gnathifera</taxon>
        <taxon>Rotifera</taxon>
        <taxon>Eurotatoria</taxon>
        <taxon>Monogononta</taxon>
        <taxon>Pseudotrocha</taxon>
        <taxon>Ploima</taxon>
        <taxon>Brachionidae</taxon>
        <taxon>Brachionus</taxon>
    </lineage>
</organism>
<name>A0A3M7R6U7_BRAPC</name>
<feature type="compositionally biased region" description="Polar residues" evidence="1">
    <location>
        <begin position="86"/>
        <end position="95"/>
    </location>
</feature>
<feature type="compositionally biased region" description="Basic and acidic residues" evidence="1">
    <location>
        <begin position="1"/>
        <end position="23"/>
    </location>
</feature>
<comment type="caution">
    <text evidence="2">The sequence shown here is derived from an EMBL/GenBank/DDBJ whole genome shotgun (WGS) entry which is preliminary data.</text>
</comment>